<dbReference type="SUPFAM" id="SSF52833">
    <property type="entry name" value="Thioredoxin-like"/>
    <property type="match status" value="1"/>
</dbReference>
<sequence>MTALTLGPLVFAGDRLAAIIGFVAFLAVAAILSRRVDDRLGNWSLAIVPIGLVAARLGHVALHWETFAPEPLRIFSIREGGFSLWAGLAAALLTTLYVFRDVRLRAWSIGALAGAFVVWNTAWQLVATTTALAAPAESFAMLDGAEQPLSDFAGKPVVINLWATWCPPCRREMPMMATMAAERDDAVFVFANQGESAHAVSQFMADAALSINHVLLDQGFALARHYSVAGYPATLFLDASGTLRSLHFGEISREALAAGIDSAKAN</sequence>
<proteinExistence type="predicted"/>
<keyword evidence="7" id="KW-1185">Reference proteome</keyword>
<dbReference type="GO" id="GO:0042158">
    <property type="term" value="P:lipoprotein biosynthetic process"/>
    <property type="evidence" value="ECO:0007669"/>
    <property type="project" value="InterPro"/>
</dbReference>
<feature type="transmembrane region" description="Helical" evidence="4">
    <location>
        <begin position="40"/>
        <end position="62"/>
    </location>
</feature>
<feature type="transmembrane region" description="Helical" evidence="4">
    <location>
        <begin position="16"/>
        <end position="33"/>
    </location>
</feature>
<dbReference type="Pfam" id="PF01790">
    <property type="entry name" value="LGT"/>
    <property type="match status" value="1"/>
</dbReference>
<dbReference type="InterPro" id="IPR013766">
    <property type="entry name" value="Thioredoxin_domain"/>
</dbReference>
<evidence type="ECO:0000259" key="5">
    <source>
        <dbReference type="PROSITE" id="PS51352"/>
    </source>
</evidence>
<evidence type="ECO:0000256" key="3">
    <source>
        <dbReference type="ARBA" id="ARBA00023284"/>
    </source>
</evidence>
<keyword evidence="6" id="KW-0413">Isomerase</keyword>
<dbReference type="GO" id="GO:0017004">
    <property type="term" value="P:cytochrome complex assembly"/>
    <property type="evidence" value="ECO:0007669"/>
    <property type="project" value="UniProtKB-KW"/>
</dbReference>
<reference evidence="6 7" key="1">
    <citation type="submission" date="2020-08" db="EMBL/GenBank/DDBJ databases">
        <title>Genomic Encyclopedia of Type Strains, Phase IV (KMG-IV): sequencing the most valuable type-strain genomes for metagenomic binning, comparative biology and taxonomic classification.</title>
        <authorList>
            <person name="Goeker M."/>
        </authorList>
    </citation>
    <scope>NUCLEOTIDE SEQUENCE [LARGE SCALE GENOMIC DNA]</scope>
    <source>
        <strain evidence="6 7">DSM 103570</strain>
    </source>
</reference>
<keyword evidence="4" id="KW-1133">Transmembrane helix</keyword>
<keyword evidence="4" id="KW-0812">Transmembrane</keyword>
<dbReference type="CDD" id="cd02966">
    <property type="entry name" value="TlpA_like_family"/>
    <property type="match status" value="1"/>
</dbReference>
<evidence type="ECO:0000256" key="1">
    <source>
        <dbReference type="ARBA" id="ARBA00004196"/>
    </source>
</evidence>
<dbReference type="Gene3D" id="3.40.30.10">
    <property type="entry name" value="Glutaredoxin"/>
    <property type="match status" value="1"/>
</dbReference>
<dbReference type="InterPro" id="IPR036249">
    <property type="entry name" value="Thioredoxin-like_sf"/>
</dbReference>
<accession>A0A7W6HAG7</accession>
<dbReference type="Pfam" id="PF08534">
    <property type="entry name" value="Redoxin"/>
    <property type="match status" value="1"/>
</dbReference>
<dbReference type="PROSITE" id="PS00194">
    <property type="entry name" value="THIOREDOXIN_1"/>
    <property type="match status" value="1"/>
</dbReference>
<feature type="transmembrane region" description="Helical" evidence="4">
    <location>
        <begin position="106"/>
        <end position="126"/>
    </location>
</feature>
<dbReference type="InterPro" id="IPR050553">
    <property type="entry name" value="Thioredoxin_ResA/DsbE_sf"/>
</dbReference>
<feature type="transmembrane region" description="Helical" evidence="4">
    <location>
        <begin position="82"/>
        <end position="99"/>
    </location>
</feature>
<dbReference type="InterPro" id="IPR013740">
    <property type="entry name" value="Redoxin"/>
</dbReference>
<dbReference type="EMBL" id="JACIEM010000001">
    <property type="protein sequence ID" value="MBB4001542.1"/>
    <property type="molecule type" value="Genomic_DNA"/>
</dbReference>
<dbReference type="PROSITE" id="PS51352">
    <property type="entry name" value="THIOREDOXIN_2"/>
    <property type="match status" value="1"/>
</dbReference>
<organism evidence="6 7">
    <name type="scientific">Aurantimonas endophytica</name>
    <dbReference type="NCBI Taxonomy" id="1522175"/>
    <lineage>
        <taxon>Bacteria</taxon>
        <taxon>Pseudomonadati</taxon>
        <taxon>Pseudomonadota</taxon>
        <taxon>Alphaproteobacteria</taxon>
        <taxon>Hyphomicrobiales</taxon>
        <taxon>Aurantimonadaceae</taxon>
        <taxon>Aurantimonas</taxon>
    </lineage>
</organism>
<dbReference type="GO" id="GO:0015036">
    <property type="term" value="F:disulfide oxidoreductase activity"/>
    <property type="evidence" value="ECO:0007669"/>
    <property type="project" value="UniProtKB-ARBA"/>
</dbReference>
<comment type="subcellular location">
    <subcellularLocation>
        <location evidence="1">Cell envelope</location>
    </subcellularLocation>
</comment>
<dbReference type="PANTHER" id="PTHR42852:SF18">
    <property type="entry name" value="CHROMOSOME UNDETERMINED SCAFFOLD_47, WHOLE GENOME SHOTGUN SEQUENCE"/>
    <property type="match status" value="1"/>
</dbReference>
<evidence type="ECO:0000313" key="7">
    <source>
        <dbReference type="Proteomes" id="UP000588647"/>
    </source>
</evidence>
<dbReference type="GO" id="GO:0005886">
    <property type="term" value="C:plasma membrane"/>
    <property type="evidence" value="ECO:0007669"/>
    <property type="project" value="InterPro"/>
</dbReference>
<dbReference type="GO" id="GO:0016853">
    <property type="term" value="F:isomerase activity"/>
    <property type="evidence" value="ECO:0007669"/>
    <property type="project" value="UniProtKB-KW"/>
</dbReference>
<dbReference type="GO" id="GO:0008961">
    <property type="term" value="F:phosphatidylglycerol-prolipoprotein diacylglyceryl transferase activity"/>
    <property type="evidence" value="ECO:0007669"/>
    <property type="project" value="InterPro"/>
</dbReference>
<evidence type="ECO:0000256" key="2">
    <source>
        <dbReference type="ARBA" id="ARBA00022748"/>
    </source>
</evidence>
<comment type="caution">
    <text evidence="6">The sequence shown here is derived from an EMBL/GenBank/DDBJ whole genome shotgun (WGS) entry which is preliminary data.</text>
</comment>
<keyword evidence="3" id="KW-0676">Redox-active center</keyword>
<dbReference type="InterPro" id="IPR001640">
    <property type="entry name" value="Lgt"/>
</dbReference>
<name>A0A7W6HAG7_9HYPH</name>
<dbReference type="PANTHER" id="PTHR42852">
    <property type="entry name" value="THIOL:DISULFIDE INTERCHANGE PROTEIN DSBE"/>
    <property type="match status" value="1"/>
</dbReference>
<feature type="domain" description="Thioredoxin" evidence="5">
    <location>
        <begin position="128"/>
        <end position="265"/>
    </location>
</feature>
<protein>
    <submittedName>
        <fullName evidence="6">Thiol-disulfide isomerase/thioredoxin</fullName>
    </submittedName>
</protein>
<dbReference type="AlphaFoldDB" id="A0A7W6HAG7"/>
<keyword evidence="2" id="KW-0201">Cytochrome c-type biogenesis</keyword>
<gene>
    <name evidence="6" type="ORF">GGR03_000589</name>
</gene>
<dbReference type="Proteomes" id="UP000588647">
    <property type="component" value="Unassembled WGS sequence"/>
</dbReference>
<dbReference type="GO" id="GO:0030313">
    <property type="term" value="C:cell envelope"/>
    <property type="evidence" value="ECO:0007669"/>
    <property type="project" value="UniProtKB-SubCell"/>
</dbReference>
<keyword evidence="4" id="KW-0472">Membrane</keyword>
<dbReference type="InterPro" id="IPR017937">
    <property type="entry name" value="Thioredoxin_CS"/>
</dbReference>
<evidence type="ECO:0000313" key="6">
    <source>
        <dbReference type="EMBL" id="MBB4001542.1"/>
    </source>
</evidence>
<dbReference type="RefSeq" id="WP_183206058.1">
    <property type="nucleotide sequence ID" value="NZ_JAAAMM010000001.1"/>
</dbReference>
<evidence type="ECO:0000256" key="4">
    <source>
        <dbReference type="SAM" id="Phobius"/>
    </source>
</evidence>